<reference evidence="2" key="1">
    <citation type="journal article" date="2011" name="Nat. Biotechnol.">
        <title>The genomic sequence of the Chinese hamster ovary (CHO)-K1 cell line.</title>
        <authorList>
            <person name="Xu X."/>
            <person name="Nagarajan H."/>
            <person name="Lewis N.E."/>
            <person name="Pan S."/>
            <person name="Cai Z."/>
            <person name="Liu X."/>
            <person name="Chen W."/>
            <person name="Xie M."/>
            <person name="Wang W."/>
            <person name="Hammond S."/>
            <person name="Andersen M.R."/>
            <person name="Neff N."/>
            <person name="Passarelli B."/>
            <person name="Koh W."/>
            <person name="Fan H.C."/>
            <person name="Wang J."/>
            <person name="Gui Y."/>
            <person name="Lee K.H."/>
            <person name="Betenbaugh M.J."/>
            <person name="Quake S.R."/>
            <person name="Famili I."/>
            <person name="Palsson B.O."/>
            <person name="Wang J."/>
        </authorList>
    </citation>
    <scope>NUCLEOTIDE SEQUENCE [LARGE SCALE GENOMIC DNA]</scope>
    <source>
        <strain evidence="2">CHO K1 cell line</strain>
    </source>
</reference>
<name>G3HQM2_CRIGR</name>
<dbReference type="EMBL" id="JH000616">
    <property type="protein sequence ID" value="EGW09697.1"/>
    <property type="molecule type" value="Genomic_DNA"/>
</dbReference>
<proteinExistence type="predicted"/>
<sequence>MFSEKYWDYTHTLSPECHNLKYFSTQGNLPKSYNSHIPKQYLVTCFTRSHEKIIQLILIPDARHFRAPAKNVHVNSSAVHLKAT</sequence>
<dbReference type="AlphaFoldDB" id="G3HQM2"/>
<accession>G3HQM2</accession>
<gene>
    <name evidence="1" type="ORF">I79_013127</name>
</gene>
<dbReference type="InParanoid" id="G3HQM2"/>
<evidence type="ECO:0000313" key="2">
    <source>
        <dbReference type="Proteomes" id="UP000001075"/>
    </source>
</evidence>
<dbReference type="Proteomes" id="UP000001075">
    <property type="component" value="Unassembled WGS sequence"/>
</dbReference>
<evidence type="ECO:0000313" key="1">
    <source>
        <dbReference type="EMBL" id="EGW09697.1"/>
    </source>
</evidence>
<protein>
    <submittedName>
        <fullName evidence="1">Uncharacterized protein</fullName>
    </submittedName>
</protein>
<organism evidence="1 2">
    <name type="scientific">Cricetulus griseus</name>
    <name type="common">Chinese hamster</name>
    <name type="synonym">Cricetulus barabensis griseus</name>
    <dbReference type="NCBI Taxonomy" id="10029"/>
    <lineage>
        <taxon>Eukaryota</taxon>
        <taxon>Metazoa</taxon>
        <taxon>Chordata</taxon>
        <taxon>Craniata</taxon>
        <taxon>Vertebrata</taxon>
        <taxon>Euteleostomi</taxon>
        <taxon>Mammalia</taxon>
        <taxon>Eutheria</taxon>
        <taxon>Euarchontoglires</taxon>
        <taxon>Glires</taxon>
        <taxon>Rodentia</taxon>
        <taxon>Myomorpha</taxon>
        <taxon>Muroidea</taxon>
        <taxon>Cricetidae</taxon>
        <taxon>Cricetinae</taxon>
        <taxon>Cricetulus</taxon>
    </lineage>
</organism>